<evidence type="ECO:0000313" key="8">
    <source>
        <dbReference type="Proteomes" id="UP001341840"/>
    </source>
</evidence>
<reference evidence="7 8" key="1">
    <citation type="journal article" date="2023" name="Plants (Basel)">
        <title>Bridging the Gap: Combining Genomics and Transcriptomics Approaches to Understand Stylosanthes scabra, an Orphan Legume from the Brazilian Caatinga.</title>
        <authorList>
            <person name="Ferreira-Neto J.R.C."/>
            <person name="da Silva M.D."/>
            <person name="Binneck E."/>
            <person name="de Melo N.F."/>
            <person name="da Silva R.H."/>
            <person name="de Melo A.L.T.M."/>
            <person name="Pandolfi V."/>
            <person name="Bustamante F.O."/>
            <person name="Brasileiro-Vidal A.C."/>
            <person name="Benko-Iseppon A.M."/>
        </authorList>
    </citation>
    <scope>NUCLEOTIDE SEQUENCE [LARGE SCALE GENOMIC DNA]</scope>
    <source>
        <tissue evidence="7">Leaves</tissue>
    </source>
</reference>
<keyword evidence="5" id="KW-0539">Nucleus</keyword>
<dbReference type="Proteomes" id="UP001341840">
    <property type="component" value="Unassembled WGS sequence"/>
</dbReference>
<dbReference type="InterPro" id="IPR015300">
    <property type="entry name" value="DNA-bd_pseudobarrel_sf"/>
</dbReference>
<proteinExistence type="predicted"/>
<dbReference type="SUPFAM" id="SSF101936">
    <property type="entry name" value="DNA-binding pseudobarrel domain"/>
    <property type="match status" value="1"/>
</dbReference>
<comment type="caution">
    <text evidence="7">The sequence shown here is derived from an EMBL/GenBank/DDBJ whole genome shotgun (WGS) entry which is preliminary data.</text>
</comment>
<dbReference type="EMBL" id="JASCZI010121572">
    <property type="protein sequence ID" value="MED6162269.1"/>
    <property type="molecule type" value="Genomic_DNA"/>
</dbReference>
<keyword evidence="8" id="KW-1185">Reference proteome</keyword>
<evidence type="ECO:0000256" key="5">
    <source>
        <dbReference type="ARBA" id="ARBA00023242"/>
    </source>
</evidence>
<evidence type="ECO:0000256" key="4">
    <source>
        <dbReference type="ARBA" id="ARBA00023163"/>
    </source>
</evidence>
<gene>
    <name evidence="7" type="ORF">PIB30_068792</name>
</gene>
<accession>A0ABU6UMZ2</accession>
<evidence type="ECO:0000256" key="6">
    <source>
        <dbReference type="SAM" id="MobiDB-lite"/>
    </source>
</evidence>
<comment type="subcellular location">
    <subcellularLocation>
        <location evidence="1">Nucleus</location>
    </subcellularLocation>
</comment>
<organism evidence="7 8">
    <name type="scientific">Stylosanthes scabra</name>
    <dbReference type="NCBI Taxonomy" id="79078"/>
    <lineage>
        <taxon>Eukaryota</taxon>
        <taxon>Viridiplantae</taxon>
        <taxon>Streptophyta</taxon>
        <taxon>Embryophyta</taxon>
        <taxon>Tracheophyta</taxon>
        <taxon>Spermatophyta</taxon>
        <taxon>Magnoliopsida</taxon>
        <taxon>eudicotyledons</taxon>
        <taxon>Gunneridae</taxon>
        <taxon>Pentapetalae</taxon>
        <taxon>rosids</taxon>
        <taxon>fabids</taxon>
        <taxon>Fabales</taxon>
        <taxon>Fabaceae</taxon>
        <taxon>Papilionoideae</taxon>
        <taxon>50 kb inversion clade</taxon>
        <taxon>dalbergioids sensu lato</taxon>
        <taxon>Dalbergieae</taxon>
        <taxon>Pterocarpus clade</taxon>
        <taxon>Stylosanthes</taxon>
    </lineage>
</organism>
<keyword evidence="3" id="KW-0238">DNA-binding</keyword>
<evidence type="ECO:0000256" key="2">
    <source>
        <dbReference type="ARBA" id="ARBA00023015"/>
    </source>
</evidence>
<evidence type="ECO:0000256" key="1">
    <source>
        <dbReference type="ARBA" id="ARBA00004123"/>
    </source>
</evidence>
<evidence type="ECO:0000313" key="7">
    <source>
        <dbReference type="EMBL" id="MED6162269.1"/>
    </source>
</evidence>
<feature type="region of interest" description="Disordered" evidence="6">
    <location>
        <begin position="120"/>
        <end position="152"/>
    </location>
</feature>
<name>A0ABU6UMZ2_9FABA</name>
<keyword evidence="2" id="KW-0805">Transcription regulation</keyword>
<evidence type="ECO:0008006" key="9">
    <source>
        <dbReference type="Google" id="ProtNLM"/>
    </source>
</evidence>
<sequence>MEPCVGLIYEGYKEILFHYNMTGGALFLAHYEGNSHFRFKIVQCNEDDLFPLMVNNYTCYPQNLEVRPFVFGSSNQHNIRKMYQRSHPPYQLSQTILGIPVMTTADLSNVHRRVEYALSKDHSGKHHRPHTPEASCSKTLFGKQNASRNPPPIKNYRLPIKFSTSNADGVYVVEKVVRHYHLEQFALNLPKELLRVAFVHKPKYITVINGQSRLFNICLRTKHKNRKTIVLGKGFKVLMLANNLRRGNVIAMSFNLNYPDQLHYSVVTDD</sequence>
<keyword evidence="4" id="KW-0804">Transcription</keyword>
<evidence type="ECO:0000256" key="3">
    <source>
        <dbReference type="ARBA" id="ARBA00023125"/>
    </source>
</evidence>
<feature type="compositionally biased region" description="Polar residues" evidence="6">
    <location>
        <begin position="134"/>
        <end position="148"/>
    </location>
</feature>
<protein>
    <recommendedName>
        <fullName evidence="9">TF-B3 domain-containing protein</fullName>
    </recommendedName>
</protein>